<keyword evidence="2" id="KW-1185">Reference proteome</keyword>
<evidence type="ECO:0008006" key="3">
    <source>
        <dbReference type="Google" id="ProtNLM"/>
    </source>
</evidence>
<comment type="caution">
    <text evidence="1">The sequence shown here is derived from an EMBL/GenBank/DDBJ whole genome shotgun (WGS) entry which is preliminary data.</text>
</comment>
<name>A0ABT3TDX5_9GAMM</name>
<dbReference type="RefSeq" id="WP_279244361.1">
    <property type="nucleotide sequence ID" value="NZ_SHNN01000001.1"/>
</dbReference>
<evidence type="ECO:0000313" key="1">
    <source>
        <dbReference type="EMBL" id="MCX2980385.1"/>
    </source>
</evidence>
<organism evidence="1 2">
    <name type="scientific">Candidatus Litorirhabdus singularis</name>
    <dbReference type="NCBI Taxonomy" id="2518993"/>
    <lineage>
        <taxon>Bacteria</taxon>
        <taxon>Pseudomonadati</taxon>
        <taxon>Pseudomonadota</taxon>
        <taxon>Gammaproteobacteria</taxon>
        <taxon>Cellvibrionales</taxon>
        <taxon>Halieaceae</taxon>
        <taxon>Candidatus Litorirhabdus</taxon>
    </lineage>
</organism>
<gene>
    <name evidence="1" type="ORF">EYC98_05805</name>
</gene>
<dbReference type="EMBL" id="SHNN01000001">
    <property type="protein sequence ID" value="MCX2980385.1"/>
    <property type="molecule type" value="Genomic_DNA"/>
</dbReference>
<accession>A0ABT3TDX5</accession>
<protein>
    <recommendedName>
        <fullName evidence="3">DUF3106 domain-containing protein</fullName>
    </recommendedName>
</protein>
<proteinExistence type="predicted"/>
<reference evidence="1" key="1">
    <citation type="submission" date="2019-02" db="EMBL/GenBank/DDBJ databases">
        <authorList>
            <person name="Li S.-H."/>
        </authorList>
    </citation>
    <scope>NUCLEOTIDE SEQUENCE</scope>
    <source>
        <strain evidence="1">IMCC14734</strain>
    </source>
</reference>
<sequence>MISLKLRLLVLLPLTLLLLFALSQTVRMGWAELQYSAISTELSFWRRQSYQPQPVRVNRVRQQLTLARRLDASHPDYLQAAAELLRWQALWATDPQLSSDYLQRSFELQWRALTARPGHRRDWSRYLREKARLSDYDARWQRSRQQLQMLDRSL</sequence>
<evidence type="ECO:0000313" key="2">
    <source>
        <dbReference type="Proteomes" id="UP001143362"/>
    </source>
</evidence>
<dbReference type="Proteomes" id="UP001143362">
    <property type="component" value="Unassembled WGS sequence"/>
</dbReference>